<evidence type="ECO:0000313" key="1">
    <source>
        <dbReference type="EMBL" id="SDG02611.1"/>
    </source>
</evidence>
<evidence type="ECO:0000313" key="2">
    <source>
        <dbReference type="Proteomes" id="UP000183812"/>
    </source>
</evidence>
<sequence>MPPPLSDIVAAWQTMFNLGECSHVREKGSVIYRIGDMSVDNAAQVASILLRRCDTNAANAVYSHKVTGVPRIVEQEDDEGGDRAAHLIVSLRNERGKPASYLCHLEGVPGLSHRLVQATLNAVLKQSISNARAVFSYPDPGGARDRDGNPKTTNFIPSLEMVGHPSPALVNDIELGQLHDITLVDQRPQNQLGGNQYLVENERRLKVKAAPNMPSHGRVQSLIAAFQTRRADFQRAKVRFTDPDGINRTIDYDIATGTPEQQNYVRSYKVTGINPPMDESSVSLAPFLGAAMRARVVAERS</sequence>
<name>A0A1G7QVQ4_RHOCA</name>
<protein>
    <submittedName>
        <fullName evidence="1">Uncharacterized protein</fullName>
    </submittedName>
</protein>
<gene>
    <name evidence="1" type="ORF">SAMN04244550_03280</name>
</gene>
<dbReference type="EMBL" id="FNAY01000026">
    <property type="protein sequence ID" value="SDG02611.1"/>
    <property type="molecule type" value="Genomic_DNA"/>
</dbReference>
<proteinExistence type="predicted"/>
<accession>A0A1G7QVQ4</accession>
<dbReference type="AlphaFoldDB" id="A0A1G7QVQ4"/>
<dbReference type="Proteomes" id="UP000183812">
    <property type="component" value="Unassembled WGS sequence"/>
</dbReference>
<organism evidence="1 2">
    <name type="scientific">Rhodobacter capsulatus</name>
    <name type="common">Rhodopseudomonas capsulata</name>
    <dbReference type="NCBI Taxonomy" id="1061"/>
    <lineage>
        <taxon>Bacteria</taxon>
        <taxon>Pseudomonadati</taxon>
        <taxon>Pseudomonadota</taxon>
        <taxon>Alphaproteobacteria</taxon>
        <taxon>Rhodobacterales</taxon>
        <taxon>Rhodobacter group</taxon>
        <taxon>Rhodobacter</taxon>
    </lineage>
</organism>
<reference evidence="1 2" key="1">
    <citation type="submission" date="2016-10" db="EMBL/GenBank/DDBJ databases">
        <authorList>
            <person name="de Groot N.N."/>
        </authorList>
    </citation>
    <scope>NUCLEOTIDE SEQUENCE [LARGE SCALE GENOMIC DNA]</scope>
    <source>
        <strain evidence="2">DSM 938 / 37b4</strain>
    </source>
</reference>